<feature type="transmembrane region" description="Helical" evidence="8">
    <location>
        <begin position="90"/>
        <end position="112"/>
    </location>
</feature>
<keyword evidence="4" id="KW-0762">Sugar transport</keyword>
<evidence type="ECO:0000313" key="10">
    <source>
        <dbReference type="Proteomes" id="UP001159427"/>
    </source>
</evidence>
<dbReference type="PANTHER" id="PTHR10778:SF4">
    <property type="entry name" value="NUCLEOTIDE SUGAR TRANSPORTER SLC35B4"/>
    <property type="match status" value="1"/>
</dbReference>
<protein>
    <recommendedName>
        <fullName evidence="11">UDP-xylose and UDP-N-acetylglucosamine transporter</fullName>
    </recommendedName>
</protein>
<proteinExistence type="inferred from homology"/>
<comment type="subcellular location">
    <subcellularLocation>
        <location evidence="1">Endomembrane system</location>
        <topology evidence="1">Multi-pass membrane protein</topology>
    </subcellularLocation>
</comment>
<keyword evidence="10" id="KW-1185">Reference proteome</keyword>
<evidence type="ECO:0000256" key="4">
    <source>
        <dbReference type="ARBA" id="ARBA00022597"/>
    </source>
</evidence>
<evidence type="ECO:0000256" key="2">
    <source>
        <dbReference type="ARBA" id="ARBA00010694"/>
    </source>
</evidence>
<evidence type="ECO:0000256" key="5">
    <source>
        <dbReference type="ARBA" id="ARBA00022692"/>
    </source>
</evidence>
<evidence type="ECO:0000256" key="8">
    <source>
        <dbReference type="SAM" id="Phobius"/>
    </source>
</evidence>
<keyword evidence="3" id="KW-0813">Transport</keyword>
<evidence type="ECO:0000313" key="9">
    <source>
        <dbReference type="EMBL" id="CAH3028128.1"/>
    </source>
</evidence>
<reference evidence="9 10" key="1">
    <citation type="submission" date="2022-05" db="EMBL/GenBank/DDBJ databases">
        <authorList>
            <consortium name="Genoscope - CEA"/>
            <person name="William W."/>
        </authorList>
    </citation>
    <scope>NUCLEOTIDE SEQUENCE [LARGE SCALE GENOMIC DNA]</scope>
</reference>
<feature type="transmembrane region" description="Helical" evidence="8">
    <location>
        <begin position="32"/>
        <end position="54"/>
    </location>
</feature>
<sequence>MHPSIPIFLVFAACCSNVVLLELLVREDPSCVNTVTFCQFLFIAVEGFIFTAHFGTKKPVIPISNYVTMVVFFFSTSVINNYALNFNVPMPLHMIFRSGSLVANLVLGMIILKRRYYLSKYFSVLMITAGICLCTLASAKKVEFKASTGDPYTDYMWWCIGVVLLVLALFLSARTGIYQEQMYAEHGKHPREALFYAHALPLPGFLLLSKDIYRHIFIFNASAPLVLFDIHFHIPKMWAYVAGNVVTQYICIRSVYILTSECTSLTVTLVVTLRKFMSLMFSIFYFRNPFTLYHWLGTVLVFGGTLIFVELASKIREALFPEKETKMD</sequence>
<dbReference type="InterPro" id="IPR037185">
    <property type="entry name" value="EmrE-like"/>
</dbReference>
<name>A0ABN8MH89_9CNID</name>
<dbReference type="SUPFAM" id="SSF103481">
    <property type="entry name" value="Multidrug resistance efflux transporter EmrE"/>
    <property type="match status" value="1"/>
</dbReference>
<evidence type="ECO:0008006" key="11">
    <source>
        <dbReference type="Google" id="ProtNLM"/>
    </source>
</evidence>
<feature type="transmembrane region" description="Helical" evidence="8">
    <location>
        <begin position="66"/>
        <end position="84"/>
    </location>
</feature>
<dbReference type="Pfam" id="PF08449">
    <property type="entry name" value="UAA"/>
    <property type="match status" value="1"/>
</dbReference>
<dbReference type="PANTHER" id="PTHR10778">
    <property type="entry name" value="SOLUTE CARRIER FAMILY 35 MEMBER B"/>
    <property type="match status" value="1"/>
</dbReference>
<comment type="similarity">
    <text evidence="2">Belongs to the nucleotide-sugar transporter family. SLC35B subfamily.</text>
</comment>
<feature type="transmembrane region" description="Helical" evidence="8">
    <location>
        <begin position="292"/>
        <end position="313"/>
    </location>
</feature>
<feature type="transmembrane region" description="Helical" evidence="8">
    <location>
        <begin position="155"/>
        <end position="173"/>
    </location>
</feature>
<accession>A0ABN8MH89</accession>
<keyword evidence="7 8" id="KW-0472">Membrane</keyword>
<comment type="caution">
    <text evidence="9">The sequence shown here is derived from an EMBL/GenBank/DDBJ whole genome shotgun (WGS) entry which is preliminary data.</text>
</comment>
<feature type="transmembrane region" description="Helical" evidence="8">
    <location>
        <begin position="121"/>
        <end position="139"/>
    </location>
</feature>
<dbReference type="InterPro" id="IPR013657">
    <property type="entry name" value="SCL35B1-4/HUT1"/>
</dbReference>
<evidence type="ECO:0000256" key="7">
    <source>
        <dbReference type="ARBA" id="ARBA00023136"/>
    </source>
</evidence>
<evidence type="ECO:0000256" key="6">
    <source>
        <dbReference type="ARBA" id="ARBA00022989"/>
    </source>
</evidence>
<evidence type="ECO:0000256" key="1">
    <source>
        <dbReference type="ARBA" id="ARBA00004127"/>
    </source>
</evidence>
<organism evidence="9 10">
    <name type="scientific">Porites evermanni</name>
    <dbReference type="NCBI Taxonomy" id="104178"/>
    <lineage>
        <taxon>Eukaryota</taxon>
        <taxon>Metazoa</taxon>
        <taxon>Cnidaria</taxon>
        <taxon>Anthozoa</taxon>
        <taxon>Hexacorallia</taxon>
        <taxon>Scleractinia</taxon>
        <taxon>Fungiina</taxon>
        <taxon>Poritidae</taxon>
        <taxon>Porites</taxon>
    </lineage>
</organism>
<keyword evidence="5 8" id="KW-0812">Transmembrane</keyword>
<dbReference type="EMBL" id="CALNXI010000492">
    <property type="protein sequence ID" value="CAH3028128.1"/>
    <property type="molecule type" value="Genomic_DNA"/>
</dbReference>
<gene>
    <name evidence="9" type="ORF">PEVE_00033220</name>
</gene>
<keyword evidence="6 8" id="KW-1133">Transmembrane helix</keyword>
<feature type="transmembrane region" description="Helical" evidence="8">
    <location>
        <begin position="7"/>
        <end position="26"/>
    </location>
</feature>
<dbReference type="Proteomes" id="UP001159427">
    <property type="component" value="Unassembled WGS sequence"/>
</dbReference>
<evidence type="ECO:0000256" key="3">
    <source>
        <dbReference type="ARBA" id="ARBA00022448"/>
    </source>
</evidence>